<proteinExistence type="inferred from homology"/>
<keyword evidence="1" id="KW-0479">Metal-binding</keyword>
<comment type="similarity">
    <text evidence="4">Belongs to the arginase family.</text>
</comment>
<dbReference type="GeneID" id="29110902"/>
<dbReference type="GO" id="GO:0004053">
    <property type="term" value="F:arginase activity"/>
    <property type="evidence" value="ECO:0007669"/>
    <property type="project" value="TreeGrafter"/>
</dbReference>
<evidence type="ECO:0000313" key="6">
    <source>
        <dbReference type="Proteomes" id="UP000077248"/>
    </source>
</evidence>
<dbReference type="GO" id="GO:0005634">
    <property type="term" value="C:nucleus"/>
    <property type="evidence" value="ECO:0007669"/>
    <property type="project" value="TreeGrafter"/>
</dbReference>
<dbReference type="SUPFAM" id="SSF52768">
    <property type="entry name" value="Arginase/deacetylase"/>
    <property type="match status" value="1"/>
</dbReference>
<keyword evidence="6" id="KW-1185">Reference proteome</keyword>
<dbReference type="PROSITE" id="PS51409">
    <property type="entry name" value="ARGINASE_2"/>
    <property type="match status" value="1"/>
</dbReference>
<dbReference type="KEGG" id="aalt:CC77DRAFT_1021687"/>
<dbReference type="GO" id="GO:0030145">
    <property type="term" value="F:manganese ion binding"/>
    <property type="evidence" value="ECO:0007669"/>
    <property type="project" value="TreeGrafter"/>
</dbReference>
<evidence type="ECO:0000256" key="1">
    <source>
        <dbReference type="ARBA" id="ARBA00022723"/>
    </source>
</evidence>
<dbReference type="OMA" id="YDSGHYH"/>
<dbReference type="Proteomes" id="UP000077248">
    <property type="component" value="Unassembled WGS sequence"/>
</dbReference>
<dbReference type="PANTHER" id="PTHR43782">
    <property type="entry name" value="ARGINASE"/>
    <property type="match status" value="1"/>
</dbReference>
<organism evidence="5 6">
    <name type="scientific">Alternaria alternata</name>
    <name type="common">Alternaria rot fungus</name>
    <name type="synonym">Torula alternata</name>
    <dbReference type="NCBI Taxonomy" id="5599"/>
    <lineage>
        <taxon>Eukaryota</taxon>
        <taxon>Fungi</taxon>
        <taxon>Dikarya</taxon>
        <taxon>Ascomycota</taxon>
        <taxon>Pezizomycotina</taxon>
        <taxon>Dothideomycetes</taxon>
        <taxon>Pleosporomycetidae</taxon>
        <taxon>Pleosporales</taxon>
        <taxon>Pleosporineae</taxon>
        <taxon>Pleosporaceae</taxon>
        <taxon>Alternaria</taxon>
        <taxon>Alternaria sect. Alternaria</taxon>
        <taxon>Alternaria alternata complex</taxon>
    </lineage>
</organism>
<dbReference type="CDD" id="cd09999">
    <property type="entry name" value="Arginase-like_1"/>
    <property type="match status" value="1"/>
</dbReference>
<dbReference type="RefSeq" id="XP_018384206.1">
    <property type="nucleotide sequence ID" value="XM_018525308.1"/>
</dbReference>
<accession>A0A177DGA9</accession>
<dbReference type="VEuPathDB" id="FungiDB:CC77DRAFT_1021687"/>
<dbReference type="EMBL" id="KV441482">
    <property type="protein sequence ID" value="OAG18785.1"/>
    <property type="molecule type" value="Genomic_DNA"/>
</dbReference>
<keyword evidence="3" id="KW-0464">Manganese</keyword>
<evidence type="ECO:0000256" key="3">
    <source>
        <dbReference type="ARBA" id="ARBA00023211"/>
    </source>
</evidence>
<evidence type="ECO:0000256" key="4">
    <source>
        <dbReference type="PROSITE-ProRule" id="PRU00742"/>
    </source>
</evidence>
<dbReference type="GO" id="GO:0005829">
    <property type="term" value="C:cytosol"/>
    <property type="evidence" value="ECO:0007669"/>
    <property type="project" value="TreeGrafter"/>
</dbReference>
<sequence>MPATSLTIIFSPYHVGVRDHRVGDGPNRIRTLGLVSSLENLGIKVDIDEIPPVDDFEGEIGRSFEILRLTSLAVSKAQSNNSFPFILSGNCMASVGAACGLGIKDLNFIYFDAHDDMDTPSTNQNGYFDAMGLSMLAGKSWHWHTEQIPGYAPMKYDKRFLYVGLRDVNEVQRKTVQEAGADVIWGDAEKAVDFPGELQKRLEERDMSPSLVHLDLDVLDKSVGVVNGFESEGGLQEEDVVLCMSLLPKKATPVSFTMCSFNPNLGDGDKIAGIGIRAAVAFVESLIVEKVLSAQS</sequence>
<dbReference type="InterPro" id="IPR006035">
    <property type="entry name" value="Ureohydrolase"/>
</dbReference>
<reference evidence="5 6" key="1">
    <citation type="submission" date="2016-05" db="EMBL/GenBank/DDBJ databases">
        <title>Comparative analysis of secretome profiles of manganese(II)-oxidizing ascomycete fungi.</title>
        <authorList>
            <consortium name="DOE Joint Genome Institute"/>
            <person name="Zeiner C.A."/>
            <person name="Purvine S.O."/>
            <person name="Zink E.M."/>
            <person name="Wu S."/>
            <person name="Pasa-Tolic L."/>
            <person name="Chaput D.L."/>
            <person name="Haridas S."/>
            <person name="Grigoriev I.V."/>
            <person name="Santelli C.M."/>
            <person name="Hansel C.M."/>
        </authorList>
    </citation>
    <scope>NUCLEOTIDE SEQUENCE [LARGE SCALE GENOMIC DNA]</scope>
    <source>
        <strain evidence="5 6">SRC1lrK2f</strain>
    </source>
</reference>
<keyword evidence="2" id="KW-0378">Hydrolase</keyword>
<dbReference type="STRING" id="5599.A0A177DGA9"/>
<protein>
    <submittedName>
        <fullName evidence="5">Arginase/deacetylase</fullName>
    </submittedName>
</protein>
<gene>
    <name evidence="5" type="ORF">CC77DRAFT_1021687</name>
</gene>
<dbReference type="PANTHER" id="PTHR43782:SF3">
    <property type="entry name" value="ARGINASE"/>
    <property type="match status" value="1"/>
</dbReference>
<evidence type="ECO:0000313" key="5">
    <source>
        <dbReference type="EMBL" id="OAG18785.1"/>
    </source>
</evidence>
<name>A0A177DGA9_ALTAL</name>
<dbReference type="Gene3D" id="3.40.800.10">
    <property type="entry name" value="Ureohydrolase domain"/>
    <property type="match status" value="1"/>
</dbReference>
<evidence type="ECO:0000256" key="2">
    <source>
        <dbReference type="ARBA" id="ARBA00022801"/>
    </source>
</evidence>
<dbReference type="AlphaFoldDB" id="A0A177DGA9"/>
<dbReference type="Pfam" id="PF00491">
    <property type="entry name" value="Arginase"/>
    <property type="match status" value="1"/>
</dbReference>
<dbReference type="InterPro" id="IPR023696">
    <property type="entry name" value="Ureohydrolase_dom_sf"/>
</dbReference>